<feature type="non-terminal residue" evidence="2">
    <location>
        <position position="1"/>
    </location>
</feature>
<dbReference type="RefSeq" id="WP_193753682.1">
    <property type="nucleotide sequence ID" value="NZ_LDRV01000187.1"/>
</dbReference>
<evidence type="ECO:0000313" key="3">
    <source>
        <dbReference type="Proteomes" id="UP000072189"/>
    </source>
</evidence>
<protein>
    <submittedName>
        <fullName evidence="2">Uncharacterized protein</fullName>
    </submittedName>
</protein>
<comment type="caution">
    <text evidence="2">The sequence shown here is derived from an EMBL/GenBank/DDBJ whole genome shotgun (WGS) entry which is preliminary data.</text>
</comment>
<evidence type="ECO:0000256" key="1">
    <source>
        <dbReference type="SAM" id="MobiDB-lite"/>
    </source>
</evidence>
<dbReference type="PATRIC" id="fig|2033.7.peg.1129"/>
<dbReference type="EMBL" id="LDRV01000187">
    <property type="protein sequence ID" value="KTS03293.1"/>
    <property type="molecule type" value="Genomic_DNA"/>
</dbReference>
<feature type="region of interest" description="Disordered" evidence="1">
    <location>
        <begin position="1"/>
        <end position="23"/>
    </location>
</feature>
<dbReference type="Proteomes" id="UP000072189">
    <property type="component" value="Unassembled WGS sequence"/>
</dbReference>
<dbReference type="Pfam" id="PF22825">
    <property type="entry name" value="HpiC1-like"/>
    <property type="match status" value="1"/>
</dbReference>
<dbReference type="Gene3D" id="2.60.120.260">
    <property type="entry name" value="Galactose-binding domain-like"/>
    <property type="match status" value="1"/>
</dbReference>
<evidence type="ECO:0000313" key="2">
    <source>
        <dbReference type="EMBL" id="KTS03293.1"/>
    </source>
</evidence>
<dbReference type="AlphaFoldDB" id="A0A147F237"/>
<accession>A0A147F237</accession>
<name>A0A147F237_MICTE</name>
<gene>
    <name evidence="2" type="ORF">RSA3_18330</name>
</gene>
<feature type="compositionally biased region" description="Polar residues" evidence="1">
    <location>
        <begin position="10"/>
        <end position="23"/>
    </location>
</feature>
<sequence>EAPVPPEPAQLQNTGFEAPSTTGVKSAPFTEGWSFVGRSGIQHNGSAFGAPSAPEGTQTALLQSRDGQHGSFSQTLDMAAGDYTLSYQASRRPGYSAVQTVQVLIDGVVVDSFAPPTATFTSHTSPTFTVSAGDHEIMFRGSAASGDATAFIDQVVLSPIP</sequence>
<reference evidence="2 3" key="1">
    <citation type="journal article" date="2016" name="Front. Microbiol.">
        <title>Genomic Resource of Rice Seed Associated Bacteria.</title>
        <authorList>
            <person name="Midha S."/>
            <person name="Bansal K."/>
            <person name="Sharma S."/>
            <person name="Kumar N."/>
            <person name="Patil P.P."/>
            <person name="Chaudhry V."/>
            <person name="Patil P.B."/>
        </authorList>
    </citation>
    <scope>NUCLEOTIDE SEQUENCE [LARGE SCALE GENOMIC DNA]</scope>
    <source>
        <strain evidence="2 3">RSA3</strain>
    </source>
</reference>
<organism evidence="2 3">
    <name type="scientific">Microbacterium testaceum</name>
    <name type="common">Aureobacterium testaceum</name>
    <name type="synonym">Brevibacterium testaceum</name>
    <dbReference type="NCBI Taxonomy" id="2033"/>
    <lineage>
        <taxon>Bacteria</taxon>
        <taxon>Bacillati</taxon>
        <taxon>Actinomycetota</taxon>
        <taxon>Actinomycetes</taxon>
        <taxon>Micrococcales</taxon>
        <taxon>Microbacteriaceae</taxon>
        <taxon>Microbacterium</taxon>
    </lineage>
</organism>
<proteinExistence type="predicted"/>
<dbReference type="InterPro" id="IPR054720">
    <property type="entry name" value="HpiC1"/>
</dbReference>